<evidence type="ECO:0000313" key="2">
    <source>
        <dbReference type="Proteomes" id="UP000001401"/>
    </source>
</evidence>
<evidence type="ECO:0000313" key="1">
    <source>
        <dbReference type="EMBL" id="ADU30343.1"/>
    </source>
</evidence>
<reference evidence="1" key="1">
    <citation type="submission" date="2010-12" db="EMBL/GenBank/DDBJ databases">
        <title>Complete sequence of Bacillus cellulosilyticus DSM 2522.</title>
        <authorList>
            <consortium name="US DOE Joint Genome Institute"/>
            <person name="Lucas S."/>
            <person name="Copeland A."/>
            <person name="Lapidus A."/>
            <person name="Cheng J.-F."/>
            <person name="Bruce D."/>
            <person name="Goodwin L."/>
            <person name="Pitluck S."/>
            <person name="Chertkov O."/>
            <person name="Detter J.C."/>
            <person name="Han C."/>
            <person name="Tapia R."/>
            <person name="Land M."/>
            <person name="Hauser L."/>
            <person name="Jeffries C."/>
            <person name="Kyrpides N."/>
            <person name="Ivanova N."/>
            <person name="Mikhailova N."/>
            <person name="Brumm P."/>
            <person name="Mead D."/>
            <person name="Woyke T."/>
        </authorList>
    </citation>
    <scope>NUCLEOTIDE SEQUENCE [LARGE SCALE GENOMIC DNA]</scope>
    <source>
        <strain evidence="1">DSM 2522</strain>
    </source>
</reference>
<dbReference type="HOGENOM" id="CLU_2380184_0_0_9"/>
<keyword evidence="2" id="KW-1185">Reference proteome</keyword>
<protein>
    <submittedName>
        <fullName evidence="1">Uncharacterized protein</fullName>
    </submittedName>
</protein>
<sequence length="94" mass="10920">MEYILQRKSVDCWYDVITTSDETEIHNKVRQLMDTGYSHKSIRLIAEVPMEIHRDITVNIDGLATDWEVTNHKSRDGLKCPECDGPVMQESVKR</sequence>
<dbReference type="AlphaFoldDB" id="E6U1I0"/>
<dbReference type="STRING" id="649639.Bcell_2082"/>
<accession>E6U1I0</accession>
<proteinExistence type="predicted"/>
<dbReference type="Proteomes" id="UP000001401">
    <property type="component" value="Chromosome"/>
</dbReference>
<dbReference type="RefSeq" id="WP_013488679.1">
    <property type="nucleotide sequence ID" value="NC_014829.1"/>
</dbReference>
<dbReference type="EMBL" id="CP002394">
    <property type="protein sequence ID" value="ADU30343.1"/>
    <property type="molecule type" value="Genomic_DNA"/>
</dbReference>
<organism evidence="1 2">
    <name type="scientific">Evansella cellulosilytica (strain ATCC 21833 / DSM 2522 / FERM P-1141 / JCM 9156 / N-4)</name>
    <name type="common">Bacillus cellulosilyticus</name>
    <dbReference type="NCBI Taxonomy" id="649639"/>
    <lineage>
        <taxon>Bacteria</taxon>
        <taxon>Bacillati</taxon>
        <taxon>Bacillota</taxon>
        <taxon>Bacilli</taxon>
        <taxon>Bacillales</taxon>
        <taxon>Bacillaceae</taxon>
        <taxon>Evansella</taxon>
    </lineage>
</organism>
<name>E6U1I0_EVAC2</name>
<gene>
    <name evidence="1" type="ordered locus">Bcell_2082</name>
</gene>
<dbReference type="KEGG" id="bco:Bcell_2082"/>